<evidence type="ECO:0000259" key="1">
    <source>
        <dbReference type="Pfam" id="PF12849"/>
    </source>
</evidence>
<feature type="domain" description="PBP" evidence="1">
    <location>
        <begin position="31"/>
        <end position="248"/>
    </location>
</feature>
<evidence type="ECO:0000313" key="2">
    <source>
        <dbReference type="EMBL" id="EIJ41092.1"/>
    </source>
</evidence>
<evidence type="ECO:0000313" key="3">
    <source>
        <dbReference type="Proteomes" id="UP000005744"/>
    </source>
</evidence>
<dbReference type="HOGENOM" id="CLU_061511_0_0_6"/>
<dbReference type="SUPFAM" id="SSF53850">
    <property type="entry name" value="Periplasmic binding protein-like II"/>
    <property type="match status" value="1"/>
</dbReference>
<keyword evidence="3" id="KW-1185">Reference proteome</keyword>
<dbReference type="Pfam" id="PF12849">
    <property type="entry name" value="PBP_like_2"/>
    <property type="match status" value="1"/>
</dbReference>
<dbReference type="PANTHER" id="PTHR37945:SF1">
    <property type="entry name" value="EXTRACELLULAR TUNGSTATE BINDING PROTEIN"/>
    <property type="match status" value="1"/>
</dbReference>
<protein>
    <submittedName>
        <fullName evidence="2">ABC-type tungstate transport system, permease component</fullName>
    </submittedName>
</protein>
<dbReference type="OrthoDB" id="186379at2"/>
<dbReference type="AlphaFoldDB" id="I3CBU9"/>
<proteinExistence type="predicted"/>
<gene>
    <name evidence="2" type="ORF">BegalDRAFT_0169</name>
</gene>
<dbReference type="InterPro" id="IPR024370">
    <property type="entry name" value="PBP_domain"/>
</dbReference>
<reference evidence="2 3" key="1">
    <citation type="submission" date="2011-11" db="EMBL/GenBank/DDBJ databases">
        <title>Improved High-Quality Draft sequence of Beggiatoa alba B18lD.</title>
        <authorList>
            <consortium name="US DOE Joint Genome Institute"/>
            <person name="Lucas S."/>
            <person name="Han J."/>
            <person name="Lapidus A."/>
            <person name="Cheng J.-F."/>
            <person name="Goodwin L."/>
            <person name="Pitluck S."/>
            <person name="Peters L."/>
            <person name="Mikhailova N."/>
            <person name="Held B."/>
            <person name="Detter J.C."/>
            <person name="Han C."/>
            <person name="Tapia R."/>
            <person name="Land M."/>
            <person name="Hauser L."/>
            <person name="Kyrpides N."/>
            <person name="Ivanova N."/>
            <person name="Pagani I."/>
            <person name="Samuel K."/>
            <person name="Teske A."/>
            <person name="Mueller J."/>
            <person name="Woyke T."/>
        </authorList>
    </citation>
    <scope>NUCLEOTIDE SEQUENCE [LARGE SCALE GENOMIC DNA]</scope>
    <source>
        <strain evidence="2 3">B18LD</strain>
    </source>
</reference>
<accession>I3CBU9</accession>
<dbReference type="RefSeq" id="WP_002682696.1">
    <property type="nucleotide sequence ID" value="NZ_JH600070.1"/>
</dbReference>
<dbReference type="InterPro" id="IPR052738">
    <property type="entry name" value="ABC-Tungstate_binding"/>
</dbReference>
<dbReference type="eggNOG" id="COG2998">
    <property type="taxonomic scope" value="Bacteria"/>
</dbReference>
<dbReference type="Proteomes" id="UP000005744">
    <property type="component" value="Unassembled WGS sequence"/>
</dbReference>
<organism evidence="2 3">
    <name type="scientific">Beggiatoa alba B18LD</name>
    <dbReference type="NCBI Taxonomy" id="395493"/>
    <lineage>
        <taxon>Bacteria</taxon>
        <taxon>Pseudomonadati</taxon>
        <taxon>Pseudomonadota</taxon>
        <taxon>Gammaproteobacteria</taxon>
        <taxon>Thiotrichales</taxon>
        <taxon>Thiotrichaceae</taxon>
        <taxon>Beggiatoa</taxon>
    </lineage>
</organism>
<sequence length="274" mass="29950">MLRRLSYGLFAVFLFITANVLATDAMPSLRLSTTTSTENSGLLKVLLPAFEKKTGYKVQVIAVGTGKALKMGENGDVDVVLAHARGAEDKFIADGHGVNRRDVMYNDFLIVGAKDDPAGIKGLSDAAEALKKIQAKKAVFVSRGDKSGTHEKELELWQAAGVKPTGEWYREAGQGMGEVLQMSGELSAYTIVDRGTWLAYKTKSPLVELVQGDKRLFNPYGVMAVNPEKFKDINYMGAMSLIAWLTSVEGQTLIHDFTINNEALFIPTAIHFDK</sequence>
<name>I3CBU9_9GAMM</name>
<dbReference type="EMBL" id="JH600070">
    <property type="protein sequence ID" value="EIJ41092.1"/>
    <property type="molecule type" value="Genomic_DNA"/>
</dbReference>
<dbReference type="PANTHER" id="PTHR37945">
    <property type="entry name" value="EXTRACELLULAR TUNGSTATE BINDING PROTEIN"/>
    <property type="match status" value="1"/>
</dbReference>
<dbReference type="STRING" id="395493.BegalDRAFT_0169"/>
<dbReference type="Gene3D" id="3.40.190.10">
    <property type="entry name" value="Periplasmic binding protein-like II"/>
    <property type="match status" value="2"/>
</dbReference>